<evidence type="ECO:0000259" key="3">
    <source>
        <dbReference type="Pfam" id="PF02397"/>
    </source>
</evidence>
<dbReference type="PANTHER" id="PTHR30576:SF20">
    <property type="entry name" value="QUINOVOSAMINEPHOSPHOTRANSFERAE-RELATED"/>
    <property type="match status" value="1"/>
</dbReference>
<evidence type="ECO:0000256" key="2">
    <source>
        <dbReference type="SAM" id="Phobius"/>
    </source>
</evidence>
<name>A0A0K6H013_9NEIS</name>
<evidence type="ECO:0000313" key="4">
    <source>
        <dbReference type="EMBL" id="CUA84084.1"/>
    </source>
</evidence>
<dbReference type="AlphaFoldDB" id="A0A0K6H013"/>
<keyword evidence="4" id="KW-0808">Transferase</keyword>
<keyword evidence="2" id="KW-1133">Transmembrane helix</keyword>
<feature type="transmembrane region" description="Helical" evidence="2">
    <location>
        <begin position="24"/>
        <end position="45"/>
    </location>
</feature>
<dbReference type="Pfam" id="PF02397">
    <property type="entry name" value="Bac_transf"/>
    <property type="match status" value="1"/>
</dbReference>
<dbReference type="STRING" id="375574.GCA_001418035_01793"/>
<dbReference type="PANTHER" id="PTHR30576">
    <property type="entry name" value="COLANIC BIOSYNTHESIS UDP-GLUCOSE LIPID CARRIER TRANSFERASE"/>
    <property type="match status" value="1"/>
</dbReference>
<sequence length="213" mass="23137">MNALPPCCAPAGAGSDRVKRVFDLVAAGLGLLVLAPLLLGIALWVKLDSPGPVFFRQVRVGRFGQPFAIHKFRTMTVGAEAAGQLTVGADARVTRAGRFLRKAKLDELPQLIDVLAGSMSLVGPRPEVPRYVARYPAEVKTLVLSVRPGITDWASIRLIDENELLAGAPDPEQAYVERVLPEKLAYHVRYAQTHTLAEDVRIILATLAKIVTR</sequence>
<reference evidence="5" key="1">
    <citation type="submission" date="2015-08" db="EMBL/GenBank/DDBJ databases">
        <authorList>
            <person name="Varghese N."/>
        </authorList>
    </citation>
    <scope>NUCLEOTIDE SEQUENCE [LARGE SCALE GENOMIC DNA]</scope>
    <source>
        <strain evidence="5">DSM 17901</strain>
    </source>
</reference>
<accession>A0A0K6H013</accession>
<dbReference type="OrthoDB" id="9808602at2"/>
<dbReference type="InterPro" id="IPR003362">
    <property type="entry name" value="Bact_transf"/>
</dbReference>
<dbReference type="EMBL" id="CYHA01000003">
    <property type="protein sequence ID" value="CUA84084.1"/>
    <property type="molecule type" value="Genomic_DNA"/>
</dbReference>
<protein>
    <submittedName>
        <fullName evidence="4">Sugar transferase involved in LPS biosynthesis (Colanic, teichoic acid)</fullName>
    </submittedName>
</protein>
<keyword evidence="2" id="KW-0812">Transmembrane</keyword>
<keyword evidence="2" id="KW-0472">Membrane</keyword>
<gene>
    <name evidence="4" type="ORF">Ga0061063_2001</name>
</gene>
<proteinExistence type="inferred from homology"/>
<keyword evidence="5" id="KW-1185">Reference proteome</keyword>
<comment type="similarity">
    <text evidence="1">Belongs to the bacterial sugar transferase family.</text>
</comment>
<dbReference type="GO" id="GO:0016780">
    <property type="term" value="F:phosphotransferase activity, for other substituted phosphate groups"/>
    <property type="evidence" value="ECO:0007669"/>
    <property type="project" value="TreeGrafter"/>
</dbReference>
<organism evidence="4 5">
    <name type="scientific">Gulbenkiania indica</name>
    <dbReference type="NCBI Taxonomy" id="375574"/>
    <lineage>
        <taxon>Bacteria</taxon>
        <taxon>Pseudomonadati</taxon>
        <taxon>Pseudomonadota</taxon>
        <taxon>Betaproteobacteria</taxon>
        <taxon>Neisseriales</taxon>
        <taxon>Chromobacteriaceae</taxon>
        <taxon>Gulbenkiania</taxon>
    </lineage>
</organism>
<dbReference type="Proteomes" id="UP000243535">
    <property type="component" value="Unassembled WGS sequence"/>
</dbReference>
<evidence type="ECO:0000313" key="5">
    <source>
        <dbReference type="Proteomes" id="UP000243535"/>
    </source>
</evidence>
<evidence type="ECO:0000256" key="1">
    <source>
        <dbReference type="ARBA" id="ARBA00006464"/>
    </source>
</evidence>
<feature type="domain" description="Bacterial sugar transferase" evidence="3">
    <location>
        <begin position="19"/>
        <end position="211"/>
    </location>
</feature>
<dbReference type="RefSeq" id="WP_054286159.1">
    <property type="nucleotide sequence ID" value="NZ_CYHA01000003.1"/>
</dbReference>